<feature type="compositionally biased region" description="Low complexity" evidence="5">
    <location>
        <begin position="740"/>
        <end position="753"/>
    </location>
</feature>
<dbReference type="GO" id="GO:0005643">
    <property type="term" value="C:nuclear pore"/>
    <property type="evidence" value="ECO:0007669"/>
    <property type="project" value="InterPro"/>
</dbReference>
<name>K8EEZ8_9CHLO</name>
<dbReference type="eggNOG" id="KOG1835">
    <property type="taxonomic scope" value="Eukaryota"/>
</dbReference>
<feature type="compositionally biased region" description="Acidic residues" evidence="5">
    <location>
        <begin position="2231"/>
        <end position="2251"/>
    </location>
</feature>
<dbReference type="KEGG" id="bpg:Bathy05g03280"/>
<sequence>MTSENLSVCTRYQTLLLHLKSLQSYEYLLIRSKKREEEPLNDDGEEITNFATALESTFPILNKYALCLQRPMEISGKNARERNEVMQSRVAVIPSTGVSVPLGDIDVENAILISDQFNVSEFHAIEALAGSAGRIAPARGGDEDDAETTRLFAAGNIFQERASCLESLSVLLRARQTVRALERDSNYRGANEASRNAFREFSGFVDEVVLMGKRFDGGRDGNAAAASLDEQSLANRLAKLIRAAPTGGPLGGQPAQRTGQPPAIGGGLFGGFGSQQQNQQVQIMQADKFEIIYDSRNRANLRSDVLAKEKTQVAELLFLAASLSPPLSQGDAVEVFSLAGWAAEQMRFPSQTPPDYLPTCYSTLFASVTALMSPLEDVRNVLDQVHDPKRKKLEAFLKSIETTVKSPNPPAPFAIVRLAWSCVAMRLGFESGEEVAKSAIRDGAFDAMTAILQTGAFQDDREDNRRNYLHLVANAVLGEFTSLALDRPTLSISLTDGTCTPTFMELEAANRISNGDLGDSEFEEPCPTSALASLMIALAETCSQDPSLVGDEESAAAFNAATTSPDYDPEQDDYEMSKQSPALRLVDACIDLEHSVVSLMALLDLCAAVSKHDIGSKIAFKVLARGAGGCNWDELLKGITGYIARYDLSRGLEENTADGSMRSLVSEEIEGLGENQQYDPRMGEPEMNDADVKALEKYLKALAACFSTQAREYEESRGETGAKASSSGREQHKQHKQNDSNDNNDGNNTIGTSSRGGSFDQVGAAALEAARGEDPRRRWIRYLEERMDMDLCEALLNLYVDPVPPKMKAALLNCIQSLCEGCVQKTNDAWGFLEMKGALHVPTPVDARVDLKDVSSALTIVPTLPGSNMDVAYHYYQTERNHSQYEGTLAYARFFNFALETTKDAGYLDGALDMDSAGACSFNGRSAWHHARFLRFDVFGQLQSRRHVEDSERWMLAGECLRAFQSCLELYDVADEEEKIIPIKTSSNRGQFNDHDRQPLEIGFNVSLPLAAAGEMRDRLELIARDSVPPGRDLILDFLHDGITFRGILDVISVGAERLSRERSKPYGESLENAVLRSLNVLSTALTMDLEHLERLHDAKRDVGFKALDVYLVFREDGQRFADIVSYCQYPFNPSLALAALEIATEISRRVDGLPRMLRPEVRAGLIEGCSTLLEQSFSLQPPATNDMYESGDTYRSDRELFAEACGESVLNLIDESIASHPSPNMAELLLGFDITGACRTTPLRPDLEFTCSTVLIECLESSPPSMAASFVVPLRAPEIGMKILFECSRRFETAPSTLDFLRSWNAFPVLVDDACRAAMASNDTNQIASCKVLEKRISVAAHKAWIFELATNMLIADSPSRKNQRSEGEVPTWVVDIVDAMLALRRRDQYEQDAIDGRVPALDAALTLGESIDNVLVSRTISRISSEVKRTIDELDCEKYLKPGGGCERTSSRGDIVTDVGKLKRKLLAEAVARDDDGSNRQGRSSRTTNSPGDGLSGVSLALIDESDAYAQSIPRLVSRNRERAILAAAEIAIAKNLEIEDSNARRRAFEAWETCVSTAICRALPSAEFVQAMNGTYDQLINIEGGSGEDQMTALRSRPRTDRAFLAYEVLDGCMRLLNDSNRGGGSDSPKSIACCALAAKIMKKLTYFAKEKLEDAAPLSVSACRTTLRGIFGSLTHRFRVNAASRMRLIDCLREYLEYCRRIREDPRSSSFLESKKARKSSEFQNGTMGYPDSVLLDGDVEKANADIIRREAGLILEQLSRDVSHGSEEARAAAADALEAILTAVCVTTTTTTTSSSSEPSSSNFGFASSANVSTSSSTNLEREYVRLGIFSRACDIIASSKMSELALETSYAESRFKTTLSSIKLLLTASIACPNAIAFNEPNNNILGAFDALIHCDTLDAYADVNGAACAESSAKAGTPIAPLPLSRRRHHEIFVNALRVIHSLLKSAQVEDDEDVKNAKYDILAGENIDGKNQTYEQKQRKREEFFKHVQQRREAVYAAVVQKTEQFIDRHRDVIARALADRALVPHVADLSELEASLCVVSSLLKISPNDSPKLRETLDHVTVRFCGPESPMDKYLKYCRDAETRELTGKGNRIYDDDDDDKEDDYNNNINEQDYYGVREARRQEKIAMHAKQTRIIRESAENLLRGSRIVRSTTCKAQRDLLVRNKRPSLQVSSITSSSMNAGAAPTLSMFASLASDVGRELLVELRARDEIIREAKRADGIYEEEEEDGDENNNEEDDGEDALYDENENIHGALLEKNSFVPSDAETRSVLATKDGAIAILLETFEASLEIVLLHAKASRLEDSSASSAFAREKKDANFLSTSRRHHNVLNNVLVRESHEYVRTSAFSRHDIEQLSHLSSAALTSIDKATKRRRKYIFSSNARSFLRAKRLAENVKVVLSVTSEMRSILQQQQNQQYQRVKWFNASKGFGFIIPDDGSEEIFVHQSHLKAEGFRSLREVRDTLFGFFPEKRAGVFFSTRFPSSKVHVENRRRTFSFSSFLVSFFVHQQLVFSSRTEGKGREETPKKSRFIVCCGGIFLFLRYEALTHFGAPQTNTTIQSEKVEYDVDATEGEKTKAINVTGPDGSNVLGSKRLYRKHKGGGSGGPDGEEAPGEPEAH</sequence>
<dbReference type="PROSITE" id="PS51857">
    <property type="entry name" value="CSD_2"/>
    <property type="match status" value="1"/>
</dbReference>
<proteinExistence type="inferred from homology"/>
<evidence type="ECO:0000256" key="2">
    <source>
        <dbReference type="ARBA" id="ARBA00005892"/>
    </source>
</evidence>
<dbReference type="SUPFAM" id="SSF50249">
    <property type="entry name" value="Nucleic acid-binding proteins"/>
    <property type="match status" value="1"/>
</dbReference>
<dbReference type="PROSITE" id="PS00352">
    <property type="entry name" value="CSD_1"/>
    <property type="match status" value="1"/>
</dbReference>
<feature type="compositionally biased region" description="Acidic residues" evidence="5">
    <location>
        <begin position="2104"/>
        <end position="2114"/>
    </location>
</feature>
<evidence type="ECO:0000256" key="1">
    <source>
        <dbReference type="ARBA" id="ARBA00004123"/>
    </source>
</evidence>
<feature type="region of interest" description="Disordered" evidence="5">
    <location>
        <begin position="715"/>
        <end position="758"/>
    </location>
</feature>
<dbReference type="Gene3D" id="2.40.50.140">
    <property type="entry name" value="Nucleic acid-binding proteins"/>
    <property type="match status" value="1"/>
</dbReference>
<evidence type="ECO:0000256" key="4">
    <source>
        <dbReference type="ARBA" id="ARBA00023242"/>
    </source>
</evidence>
<protein>
    <recommendedName>
        <fullName evidence="6">CSD domain-containing protein</fullName>
    </recommendedName>
</protein>
<dbReference type="PANTHER" id="PTHR31344">
    <property type="entry name" value="NUCLEAR PORE COMPLEX PROTEIN NUP205"/>
    <property type="match status" value="1"/>
</dbReference>
<evidence type="ECO:0000313" key="7">
    <source>
        <dbReference type="EMBL" id="CCO16606.1"/>
    </source>
</evidence>
<accession>K8EEZ8</accession>
<organism evidence="7 8">
    <name type="scientific">Bathycoccus prasinos</name>
    <dbReference type="NCBI Taxonomy" id="41875"/>
    <lineage>
        <taxon>Eukaryota</taxon>
        <taxon>Viridiplantae</taxon>
        <taxon>Chlorophyta</taxon>
        <taxon>Mamiellophyceae</taxon>
        <taxon>Mamiellales</taxon>
        <taxon>Bathycoccaceae</taxon>
        <taxon>Bathycoccus</taxon>
    </lineage>
</organism>
<reference evidence="7 8" key="1">
    <citation type="submission" date="2011-10" db="EMBL/GenBank/DDBJ databases">
        <authorList>
            <person name="Genoscope - CEA"/>
        </authorList>
    </citation>
    <scope>NUCLEOTIDE SEQUENCE [LARGE SCALE GENOMIC DNA]</scope>
    <source>
        <strain evidence="7 8">RCC 1105</strain>
    </source>
</reference>
<feature type="compositionally biased region" description="Polar residues" evidence="5">
    <location>
        <begin position="1481"/>
        <end position="1493"/>
    </location>
</feature>
<evidence type="ECO:0000256" key="3">
    <source>
        <dbReference type="ARBA" id="ARBA00022448"/>
    </source>
</evidence>
<keyword evidence="4" id="KW-0539">Nucleus</keyword>
<dbReference type="InterPro" id="IPR012340">
    <property type="entry name" value="NA-bd_OB-fold"/>
</dbReference>
<dbReference type="GeneID" id="19015831"/>
<dbReference type="InterPro" id="IPR002059">
    <property type="entry name" value="CSP_DNA-bd"/>
</dbReference>
<feature type="region of interest" description="Disordered" evidence="5">
    <location>
        <begin position="2098"/>
        <end position="2117"/>
    </location>
</feature>
<keyword evidence="3" id="KW-0813">Transport</keyword>
<dbReference type="OrthoDB" id="422005at2759"/>
<dbReference type="CDD" id="cd04458">
    <property type="entry name" value="CSP_CDS"/>
    <property type="match status" value="1"/>
</dbReference>
<feature type="domain" description="CSD" evidence="6">
    <location>
        <begin position="2425"/>
        <end position="2499"/>
    </location>
</feature>
<dbReference type="eggNOG" id="KOG3070">
    <property type="taxonomic scope" value="Eukaryota"/>
</dbReference>
<feature type="compositionally biased region" description="Acidic residues" evidence="5">
    <location>
        <begin position="2616"/>
        <end position="2627"/>
    </location>
</feature>
<dbReference type="EMBL" id="FO082274">
    <property type="protein sequence ID" value="CCO16606.1"/>
    <property type="molecule type" value="Genomic_DNA"/>
</dbReference>
<dbReference type="Pfam" id="PF11894">
    <property type="entry name" value="Nup192"/>
    <property type="match status" value="1"/>
</dbReference>
<evidence type="ECO:0000256" key="5">
    <source>
        <dbReference type="SAM" id="MobiDB-lite"/>
    </source>
</evidence>
<dbReference type="Proteomes" id="UP000198341">
    <property type="component" value="Chromosome 5"/>
</dbReference>
<dbReference type="RefSeq" id="XP_007513048.1">
    <property type="nucleotide sequence ID" value="XM_007512986.1"/>
</dbReference>
<dbReference type="InterPro" id="IPR019844">
    <property type="entry name" value="CSD_CS"/>
</dbReference>
<dbReference type="SMART" id="SM00357">
    <property type="entry name" value="CSP"/>
    <property type="match status" value="1"/>
</dbReference>
<gene>
    <name evidence="7" type="ORF">Bathy05g03280</name>
</gene>
<feature type="region of interest" description="Disordered" evidence="5">
    <location>
        <begin position="2229"/>
        <end position="2251"/>
    </location>
</feature>
<comment type="similarity">
    <text evidence="2">Belongs to the NUP186/NUP192/NUP205 family.</text>
</comment>
<dbReference type="PANTHER" id="PTHR31344:SF0">
    <property type="entry name" value="NUCLEAR PORE COMPLEX PROTEIN NUP205"/>
    <property type="match status" value="1"/>
</dbReference>
<dbReference type="InterPro" id="IPR011129">
    <property type="entry name" value="CSD"/>
</dbReference>
<comment type="subcellular location">
    <subcellularLocation>
        <location evidence="1">Nucleus</location>
    </subcellularLocation>
</comment>
<feature type="region of interest" description="Disordered" evidence="5">
    <location>
        <begin position="1475"/>
        <end position="1495"/>
    </location>
</feature>
<dbReference type="GO" id="GO:0003676">
    <property type="term" value="F:nucleic acid binding"/>
    <property type="evidence" value="ECO:0007669"/>
    <property type="project" value="InterPro"/>
</dbReference>
<evidence type="ECO:0000313" key="8">
    <source>
        <dbReference type="Proteomes" id="UP000198341"/>
    </source>
</evidence>
<keyword evidence="8" id="KW-1185">Reference proteome</keyword>
<feature type="region of interest" description="Disordered" evidence="5">
    <location>
        <begin position="2582"/>
        <end position="2627"/>
    </location>
</feature>
<dbReference type="STRING" id="41875.K8EEZ8"/>
<dbReference type="Pfam" id="PF00313">
    <property type="entry name" value="CSD"/>
    <property type="match status" value="1"/>
</dbReference>
<evidence type="ECO:0000259" key="6">
    <source>
        <dbReference type="PROSITE" id="PS51857"/>
    </source>
</evidence>
<dbReference type="InterPro" id="IPR021827">
    <property type="entry name" value="Nup186/Nup192/Nup205"/>
</dbReference>